<sequence>MNSYCPIGFDCALMGDRTVCQNRSYCQNLAEPWPIPYDINPSWLTGVGLLVSVPNYDYDCPNVEHMIAENDRYNAWVESVRLELWLAGWWSAIELPYKQHPRGGLLVIHHLSLDSEVTFASPWAYDPTQPYNCSPEYREIFMPPIPVSANGRKWDFADWSHQIEEDGFYRDWLMFWPWDFNNDD</sequence>
<dbReference type="KEGG" id="hbq:QI031_17925"/>
<accession>A0AAJ6P7F4</accession>
<gene>
    <name evidence="1" type="ORF">QI031_17925</name>
</gene>
<proteinExistence type="predicted"/>
<protein>
    <submittedName>
        <fullName evidence="1">Uncharacterized protein</fullName>
    </submittedName>
</protein>
<organism evidence="1 2">
    <name type="scientific">Halotia branconii CENA392</name>
    <dbReference type="NCBI Taxonomy" id="1539056"/>
    <lineage>
        <taxon>Bacteria</taxon>
        <taxon>Bacillati</taxon>
        <taxon>Cyanobacteriota</taxon>
        <taxon>Cyanophyceae</taxon>
        <taxon>Nostocales</taxon>
        <taxon>Nodulariaceae</taxon>
        <taxon>Halotia</taxon>
    </lineage>
</organism>
<dbReference type="Proteomes" id="UP001223520">
    <property type="component" value="Chromosome"/>
</dbReference>
<keyword evidence="2" id="KW-1185">Reference proteome</keyword>
<dbReference type="EMBL" id="CP124543">
    <property type="protein sequence ID" value="WGV23684.1"/>
    <property type="molecule type" value="Genomic_DNA"/>
</dbReference>
<dbReference type="RefSeq" id="WP_281481012.1">
    <property type="nucleotide sequence ID" value="NZ_CP124543.1"/>
</dbReference>
<dbReference type="AlphaFoldDB" id="A0AAJ6P7F4"/>
<reference evidence="1 2" key="1">
    <citation type="journal article" date="2023" name="Limnol Oceanogr Lett">
        <title>Environmental adaptations by the intertidal Antarctic cyanobacterium Halotia branconii CENA392 as revealed using long-read genome sequencing.</title>
        <authorList>
            <person name="Dextro R.B."/>
            <person name="Delbaje E."/>
            <person name="Freitas P.N.N."/>
            <person name="Geraldes V."/>
            <person name="Pinto E."/>
            <person name="Long P.F."/>
            <person name="Fiore M.F."/>
        </authorList>
    </citation>
    <scope>NUCLEOTIDE SEQUENCE [LARGE SCALE GENOMIC DNA]</scope>
    <source>
        <strain evidence="1 2">CENA392</strain>
    </source>
</reference>
<evidence type="ECO:0000313" key="1">
    <source>
        <dbReference type="EMBL" id="WGV23684.1"/>
    </source>
</evidence>
<evidence type="ECO:0000313" key="2">
    <source>
        <dbReference type="Proteomes" id="UP001223520"/>
    </source>
</evidence>
<name>A0AAJ6P7F4_9CYAN</name>